<sequence length="47" mass="4910">MPSRRWLLAGAGATLAGLDTSPWTAIRRSEGLSSGHTYPLAGLVVSQ</sequence>
<dbReference type="EMBL" id="FTNR01000002">
    <property type="protein sequence ID" value="SIR71940.1"/>
    <property type="molecule type" value="Genomic_DNA"/>
</dbReference>
<dbReference type="AlphaFoldDB" id="A0A1N7D7W0"/>
<name>A0A1N7D7W0_9EURY</name>
<keyword evidence="2" id="KW-1185">Reference proteome</keyword>
<gene>
    <name evidence="1" type="ORF">SAMN05421752_10249</name>
</gene>
<dbReference type="RefSeq" id="WP_159440155.1">
    <property type="nucleotide sequence ID" value="NZ_FTNR01000002.1"/>
</dbReference>
<evidence type="ECO:0000313" key="1">
    <source>
        <dbReference type="EMBL" id="SIR71940.1"/>
    </source>
</evidence>
<dbReference type="STRING" id="308853.SAMN05421752_10249"/>
<protein>
    <submittedName>
        <fullName evidence="1">Uncharacterized protein</fullName>
    </submittedName>
</protein>
<reference evidence="2" key="1">
    <citation type="submission" date="2017-01" db="EMBL/GenBank/DDBJ databases">
        <authorList>
            <person name="Varghese N."/>
            <person name="Submissions S."/>
        </authorList>
    </citation>
    <scope>NUCLEOTIDE SEQUENCE [LARGE SCALE GENOMIC DNA]</scope>
    <source>
        <strain evidence="2">type strain: HArc-</strain>
    </source>
</reference>
<evidence type="ECO:0000313" key="2">
    <source>
        <dbReference type="Proteomes" id="UP000185936"/>
    </source>
</evidence>
<accession>A0A1N7D7W0</accession>
<dbReference type="Proteomes" id="UP000185936">
    <property type="component" value="Unassembled WGS sequence"/>
</dbReference>
<proteinExistence type="predicted"/>
<organism evidence="1 2">
    <name type="scientific">Natronorubrum thiooxidans</name>
    <dbReference type="NCBI Taxonomy" id="308853"/>
    <lineage>
        <taxon>Archaea</taxon>
        <taxon>Methanobacteriati</taxon>
        <taxon>Methanobacteriota</taxon>
        <taxon>Stenosarchaea group</taxon>
        <taxon>Halobacteria</taxon>
        <taxon>Halobacteriales</taxon>
        <taxon>Natrialbaceae</taxon>
        <taxon>Natronorubrum</taxon>
    </lineage>
</organism>